<protein>
    <submittedName>
        <fullName evidence="1">Uncharacterized protein</fullName>
    </submittedName>
</protein>
<keyword evidence="2" id="KW-1185">Reference proteome</keyword>
<evidence type="ECO:0000313" key="2">
    <source>
        <dbReference type="Proteomes" id="UP001054945"/>
    </source>
</evidence>
<dbReference type="EMBL" id="BPLR01001265">
    <property type="protein sequence ID" value="GIZ01216.1"/>
    <property type="molecule type" value="Genomic_DNA"/>
</dbReference>
<gene>
    <name evidence="1" type="ORF">CEXT_529621</name>
</gene>
<dbReference type="Proteomes" id="UP001054945">
    <property type="component" value="Unassembled WGS sequence"/>
</dbReference>
<name>A0AAV4Y189_CAEEX</name>
<proteinExistence type="predicted"/>
<sequence length="84" mass="9870">MYIIQIISSNADFVLRSFDGLDPLESRLYRPSRLGVQLRDLIIPLASAVDEHLNSRHQLCLEFVRLLTDYFRRIFNNNLPDEHV</sequence>
<evidence type="ECO:0000313" key="1">
    <source>
        <dbReference type="EMBL" id="GIZ01216.1"/>
    </source>
</evidence>
<reference evidence="1 2" key="1">
    <citation type="submission" date="2021-06" db="EMBL/GenBank/DDBJ databases">
        <title>Caerostris extrusa draft genome.</title>
        <authorList>
            <person name="Kono N."/>
            <person name="Arakawa K."/>
        </authorList>
    </citation>
    <scope>NUCLEOTIDE SEQUENCE [LARGE SCALE GENOMIC DNA]</scope>
</reference>
<organism evidence="1 2">
    <name type="scientific">Caerostris extrusa</name>
    <name type="common">Bark spider</name>
    <name type="synonym">Caerostris bankana</name>
    <dbReference type="NCBI Taxonomy" id="172846"/>
    <lineage>
        <taxon>Eukaryota</taxon>
        <taxon>Metazoa</taxon>
        <taxon>Ecdysozoa</taxon>
        <taxon>Arthropoda</taxon>
        <taxon>Chelicerata</taxon>
        <taxon>Arachnida</taxon>
        <taxon>Araneae</taxon>
        <taxon>Araneomorphae</taxon>
        <taxon>Entelegynae</taxon>
        <taxon>Araneoidea</taxon>
        <taxon>Araneidae</taxon>
        <taxon>Caerostris</taxon>
    </lineage>
</organism>
<comment type="caution">
    <text evidence="1">The sequence shown here is derived from an EMBL/GenBank/DDBJ whole genome shotgun (WGS) entry which is preliminary data.</text>
</comment>
<dbReference type="AlphaFoldDB" id="A0AAV4Y189"/>
<accession>A0AAV4Y189</accession>